<keyword evidence="5" id="KW-0418">Kinase</keyword>
<dbReference type="PRINTS" id="PR00344">
    <property type="entry name" value="BCTRLSENSOR"/>
</dbReference>
<dbReference type="InterPro" id="IPR005467">
    <property type="entry name" value="His_kinase_dom"/>
</dbReference>
<dbReference type="SMART" id="SM00448">
    <property type="entry name" value="REC"/>
    <property type="match status" value="1"/>
</dbReference>
<evidence type="ECO:0000259" key="7">
    <source>
        <dbReference type="PROSITE" id="PS50109"/>
    </source>
</evidence>
<dbReference type="PROSITE" id="PS50110">
    <property type="entry name" value="RESPONSE_REGULATORY"/>
    <property type="match status" value="1"/>
</dbReference>
<dbReference type="InterPro" id="IPR011006">
    <property type="entry name" value="CheY-like_superfamily"/>
</dbReference>
<dbReference type="EC" id="2.7.13.3" evidence="2"/>
<dbReference type="Gene3D" id="3.40.50.2300">
    <property type="match status" value="1"/>
</dbReference>
<sequence length="496" mass="56400">MKKIKILIVEDEAIIAKNVESKLVKAGYEVVDTVYTANDAINSAIEKNPDIILLDIKLKGKIGGIEAAEIIRRQKDIPIIYLTSYTDEDTFEKAKLTEPAAYLSKPFNIEELDRTIQLTLFNHKIKKELVETKQRYELAVEAGKTGVWEYIPSERKTIVDSGFLKLMGLKGEGKSTDEKEWISFVPIEDLEVINSKFNELISGKSDQYSFEHRIIRMDGELRWVSSKGKSLKDVKGNTVKIIGTLTDITDLKETERKLKHHSDELKRSNIAKDNFFSIIAHDLRNPFHTILGASELLANYSSEMNQDEIRETAQNIYRSASNVYNLLVNLLEWSRFQTGKLEVKKTQFNLCEIVNQVLELYSEQLERKKLSLNSECDDTCFVFADKYMIESVVRNLISNAIKFTPVGRSIEVTCRNLNDDFAEFSVRDQGVGIPREIQQKLFHLETQISTRGTEQEKGTGLGLVLCKDFIEKNGGTISFESEVGKGSIFKATIPKK</sequence>
<dbReference type="PROSITE" id="PS50109">
    <property type="entry name" value="HIS_KIN"/>
    <property type="match status" value="1"/>
</dbReference>
<dbReference type="SUPFAM" id="SSF55785">
    <property type="entry name" value="PYP-like sensor domain (PAS domain)"/>
    <property type="match status" value="1"/>
</dbReference>
<dbReference type="CDD" id="cd00082">
    <property type="entry name" value="HisKA"/>
    <property type="match status" value="1"/>
</dbReference>
<evidence type="ECO:0000256" key="2">
    <source>
        <dbReference type="ARBA" id="ARBA00012438"/>
    </source>
</evidence>
<dbReference type="GO" id="GO:0009927">
    <property type="term" value="F:histidine phosphotransfer kinase activity"/>
    <property type="evidence" value="ECO:0007669"/>
    <property type="project" value="TreeGrafter"/>
</dbReference>
<dbReference type="InterPro" id="IPR036890">
    <property type="entry name" value="HATPase_C_sf"/>
</dbReference>
<feature type="domain" description="Histidine kinase" evidence="7">
    <location>
        <begin position="278"/>
        <end position="496"/>
    </location>
</feature>
<dbReference type="FunFam" id="3.30.565.10:FF:000006">
    <property type="entry name" value="Sensor histidine kinase WalK"/>
    <property type="match status" value="1"/>
</dbReference>
<evidence type="ECO:0000259" key="8">
    <source>
        <dbReference type="PROSITE" id="PS50110"/>
    </source>
</evidence>
<evidence type="ECO:0000256" key="5">
    <source>
        <dbReference type="ARBA" id="ARBA00022777"/>
    </source>
</evidence>
<feature type="domain" description="Response regulatory" evidence="8">
    <location>
        <begin position="5"/>
        <end position="120"/>
    </location>
</feature>
<dbReference type="CDD" id="cd00130">
    <property type="entry name" value="PAS"/>
    <property type="match status" value="1"/>
</dbReference>
<dbReference type="InterPro" id="IPR035965">
    <property type="entry name" value="PAS-like_dom_sf"/>
</dbReference>
<dbReference type="SMART" id="SM00086">
    <property type="entry name" value="PAC"/>
    <property type="match status" value="1"/>
</dbReference>
<evidence type="ECO:0000256" key="3">
    <source>
        <dbReference type="ARBA" id="ARBA00022553"/>
    </source>
</evidence>
<dbReference type="GO" id="GO:0000155">
    <property type="term" value="F:phosphorelay sensor kinase activity"/>
    <property type="evidence" value="ECO:0007669"/>
    <property type="project" value="InterPro"/>
</dbReference>
<comment type="catalytic activity">
    <reaction evidence="1">
        <text>ATP + protein L-histidine = ADP + protein N-phospho-L-histidine.</text>
        <dbReference type="EC" id="2.7.13.3"/>
    </reaction>
</comment>
<dbReference type="InterPro" id="IPR004358">
    <property type="entry name" value="Sig_transdc_His_kin-like_C"/>
</dbReference>
<proteinExistence type="predicted"/>
<dbReference type="Pfam" id="PF00512">
    <property type="entry name" value="HisKA"/>
    <property type="match status" value="1"/>
</dbReference>
<comment type="caution">
    <text evidence="10">The sequence shown here is derived from an EMBL/GenBank/DDBJ whole genome shotgun (WGS) entry which is preliminary data.</text>
</comment>
<feature type="domain" description="PAC" evidence="9">
    <location>
        <begin position="208"/>
        <end position="260"/>
    </location>
</feature>
<dbReference type="Pfam" id="PF00072">
    <property type="entry name" value="Response_reg"/>
    <property type="match status" value="1"/>
</dbReference>
<dbReference type="SMART" id="SM00387">
    <property type="entry name" value="HATPase_c"/>
    <property type="match status" value="1"/>
</dbReference>
<dbReference type="SUPFAM" id="SSF55874">
    <property type="entry name" value="ATPase domain of HSP90 chaperone/DNA topoisomerase II/histidine kinase"/>
    <property type="match status" value="1"/>
</dbReference>
<dbReference type="CDD" id="cd17534">
    <property type="entry name" value="REC_DC-like"/>
    <property type="match status" value="1"/>
</dbReference>
<dbReference type="InterPro" id="IPR000014">
    <property type="entry name" value="PAS"/>
</dbReference>
<dbReference type="InterPro" id="IPR003661">
    <property type="entry name" value="HisK_dim/P_dom"/>
</dbReference>
<evidence type="ECO:0000256" key="4">
    <source>
        <dbReference type="ARBA" id="ARBA00022679"/>
    </source>
</evidence>
<dbReference type="SUPFAM" id="SSF52172">
    <property type="entry name" value="CheY-like"/>
    <property type="match status" value="1"/>
</dbReference>
<dbReference type="SMART" id="SM00388">
    <property type="entry name" value="HisKA"/>
    <property type="match status" value="1"/>
</dbReference>
<gene>
    <name evidence="10" type="ORF">ENS31_14655</name>
</gene>
<dbReference type="InterPro" id="IPR013655">
    <property type="entry name" value="PAS_fold_3"/>
</dbReference>
<dbReference type="PROSITE" id="PS50113">
    <property type="entry name" value="PAC"/>
    <property type="match status" value="1"/>
</dbReference>
<dbReference type="GO" id="GO:0005886">
    <property type="term" value="C:plasma membrane"/>
    <property type="evidence" value="ECO:0007669"/>
    <property type="project" value="TreeGrafter"/>
</dbReference>
<dbReference type="PANTHER" id="PTHR43047:SF72">
    <property type="entry name" value="OSMOSENSING HISTIDINE PROTEIN KINASE SLN1"/>
    <property type="match status" value="1"/>
</dbReference>
<dbReference type="AlphaFoldDB" id="A0A7V2ZMQ7"/>
<feature type="modified residue" description="4-aspartylphosphate" evidence="6">
    <location>
        <position position="55"/>
    </location>
</feature>
<dbReference type="InterPro" id="IPR000700">
    <property type="entry name" value="PAS-assoc_C"/>
</dbReference>
<protein>
    <recommendedName>
        <fullName evidence="2">histidine kinase</fullName>
        <ecNumber evidence="2">2.7.13.3</ecNumber>
    </recommendedName>
</protein>
<reference evidence="10" key="1">
    <citation type="journal article" date="2020" name="mSystems">
        <title>Genome- and Community-Level Interaction Insights into Carbon Utilization and Element Cycling Functions of Hydrothermarchaeota in Hydrothermal Sediment.</title>
        <authorList>
            <person name="Zhou Z."/>
            <person name="Liu Y."/>
            <person name="Xu W."/>
            <person name="Pan J."/>
            <person name="Luo Z.H."/>
            <person name="Li M."/>
        </authorList>
    </citation>
    <scope>NUCLEOTIDE SEQUENCE [LARGE SCALE GENOMIC DNA]</scope>
    <source>
        <strain evidence="10">SpSt-479</strain>
    </source>
</reference>
<dbReference type="SUPFAM" id="SSF47384">
    <property type="entry name" value="Homodimeric domain of signal transducing histidine kinase"/>
    <property type="match status" value="1"/>
</dbReference>
<dbReference type="Pfam" id="PF08447">
    <property type="entry name" value="PAS_3"/>
    <property type="match status" value="1"/>
</dbReference>
<dbReference type="InterPro" id="IPR003594">
    <property type="entry name" value="HATPase_dom"/>
</dbReference>
<dbReference type="Pfam" id="PF02518">
    <property type="entry name" value="HATPase_c"/>
    <property type="match status" value="1"/>
</dbReference>
<dbReference type="InterPro" id="IPR001789">
    <property type="entry name" value="Sig_transdc_resp-reg_receiver"/>
</dbReference>
<dbReference type="Gene3D" id="3.30.565.10">
    <property type="entry name" value="Histidine kinase-like ATPase, C-terminal domain"/>
    <property type="match status" value="1"/>
</dbReference>
<evidence type="ECO:0000256" key="1">
    <source>
        <dbReference type="ARBA" id="ARBA00000085"/>
    </source>
</evidence>
<organism evidence="10">
    <name type="scientific">Ignavibacterium album</name>
    <dbReference type="NCBI Taxonomy" id="591197"/>
    <lineage>
        <taxon>Bacteria</taxon>
        <taxon>Pseudomonadati</taxon>
        <taxon>Ignavibacteriota</taxon>
        <taxon>Ignavibacteria</taxon>
        <taxon>Ignavibacteriales</taxon>
        <taxon>Ignavibacteriaceae</taxon>
        <taxon>Ignavibacterium</taxon>
    </lineage>
</organism>
<dbReference type="NCBIfam" id="TIGR00229">
    <property type="entry name" value="sensory_box"/>
    <property type="match status" value="1"/>
</dbReference>
<accession>A0A7V2ZMQ7</accession>
<keyword evidence="4" id="KW-0808">Transferase</keyword>
<dbReference type="InterPro" id="IPR036097">
    <property type="entry name" value="HisK_dim/P_sf"/>
</dbReference>
<dbReference type="EMBL" id="DSUJ01000011">
    <property type="protein sequence ID" value="HFI92757.1"/>
    <property type="molecule type" value="Genomic_DNA"/>
</dbReference>
<dbReference type="InterPro" id="IPR001610">
    <property type="entry name" value="PAC"/>
</dbReference>
<evidence type="ECO:0000313" key="10">
    <source>
        <dbReference type="EMBL" id="HFI92757.1"/>
    </source>
</evidence>
<name>A0A7V2ZMQ7_9BACT</name>
<dbReference type="PANTHER" id="PTHR43047">
    <property type="entry name" value="TWO-COMPONENT HISTIDINE PROTEIN KINASE"/>
    <property type="match status" value="1"/>
</dbReference>
<keyword evidence="3 6" id="KW-0597">Phosphoprotein</keyword>
<evidence type="ECO:0000256" key="6">
    <source>
        <dbReference type="PROSITE-ProRule" id="PRU00169"/>
    </source>
</evidence>
<evidence type="ECO:0000259" key="9">
    <source>
        <dbReference type="PROSITE" id="PS50113"/>
    </source>
</evidence>
<dbReference type="Gene3D" id="3.30.450.20">
    <property type="entry name" value="PAS domain"/>
    <property type="match status" value="1"/>
</dbReference>
<dbReference type="Gene3D" id="1.10.287.130">
    <property type="match status" value="1"/>
</dbReference>